<dbReference type="SUPFAM" id="SSF56672">
    <property type="entry name" value="DNA/RNA polymerases"/>
    <property type="match status" value="1"/>
</dbReference>
<dbReference type="InterPro" id="IPR036691">
    <property type="entry name" value="Endo/exonu/phosph_ase_sf"/>
</dbReference>
<reference evidence="3 4" key="1">
    <citation type="submission" date="2015-04" db="EMBL/GenBank/DDBJ databases">
        <title>Lasius niger genome sequencing.</title>
        <authorList>
            <person name="Konorov E.A."/>
            <person name="Nikitin M.A."/>
            <person name="Kirill M.V."/>
            <person name="Chang P."/>
        </authorList>
    </citation>
    <scope>NUCLEOTIDE SEQUENCE [LARGE SCALE GENOMIC DNA]</scope>
    <source>
        <tissue evidence="3">Whole</tissue>
    </source>
</reference>
<feature type="coiled-coil region" evidence="1">
    <location>
        <begin position="260"/>
        <end position="287"/>
    </location>
</feature>
<dbReference type="PROSITE" id="PS50878">
    <property type="entry name" value="RT_POL"/>
    <property type="match status" value="1"/>
</dbReference>
<organism evidence="3 4">
    <name type="scientific">Lasius niger</name>
    <name type="common">Black garden ant</name>
    <dbReference type="NCBI Taxonomy" id="67767"/>
    <lineage>
        <taxon>Eukaryota</taxon>
        <taxon>Metazoa</taxon>
        <taxon>Ecdysozoa</taxon>
        <taxon>Arthropoda</taxon>
        <taxon>Hexapoda</taxon>
        <taxon>Insecta</taxon>
        <taxon>Pterygota</taxon>
        <taxon>Neoptera</taxon>
        <taxon>Endopterygota</taxon>
        <taxon>Hymenoptera</taxon>
        <taxon>Apocrita</taxon>
        <taxon>Aculeata</taxon>
        <taxon>Formicoidea</taxon>
        <taxon>Formicidae</taxon>
        <taxon>Formicinae</taxon>
        <taxon>Lasius</taxon>
        <taxon>Lasius</taxon>
    </lineage>
</organism>
<dbReference type="InterPro" id="IPR005135">
    <property type="entry name" value="Endo/exonuclease/phosphatase"/>
</dbReference>
<dbReference type="Gene3D" id="3.60.10.10">
    <property type="entry name" value="Endonuclease/exonuclease/phosphatase"/>
    <property type="match status" value="1"/>
</dbReference>
<dbReference type="CDD" id="cd01650">
    <property type="entry name" value="RT_nLTR_like"/>
    <property type="match status" value="1"/>
</dbReference>
<keyword evidence="3" id="KW-0695">RNA-directed DNA polymerase</keyword>
<dbReference type="Pfam" id="PF14529">
    <property type="entry name" value="Exo_endo_phos_2"/>
    <property type="match status" value="1"/>
</dbReference>
<dbReference type="OrthoDB" id="6623216at2759"/>
<name>A0A0J7KYD2_LASNI</name>
<keyword evidence="1" id="KW-0175">Coiled coil</keyword>
<dbReference type="AlphaFoldDB" id="A0A0J7KYD2"/>
<evidence type="ECO:0000256" key="1">
    <source>
        <dbReference type="SAM" id="Coils"/>
    </source>
</evidence>
<keyword evidence="3" id="KW-0548">Nucleotidyltransferase</keyword>
<protein>
    <submittedName>
        <fullName evidence="3">Reverse transcriptase</fullName>
    </submittedName>
</protein>
<proteinExistence type="predicted"/>
<dbReference type="PANTHER" id="PTHR19446">
    <property type="entry name" value="REVERSE TRANSCRIPTASES"/>
    <property type="match status" value="1"/>
</dbReference>
<dbReference type="GO" id="GO:0003964">
    <property type="term" value="F:RNA-directed DNA polymerase activity"/>
    <property type="evidence" value="ECO:0007669"/>
    <property type="project" value="UniProtKB-KW"/>
</dbReference>
<dbReference type="PaxDb" id="67767-A0A0J7KYD2"/>
<dbReference type="InterPro" id="IPR000477">
    <property type="entry name" value="RT_dom"/>
</dbReference>
<dbReference type="STRING" id="67767.A0A0J7KYD2"/>
<gene>
    <name evidence="3" type="ORF">RF55_4441</name>
</gene>
<dbReference type="SUPFAM" id="SSF56219">
    <property type="entry name" value="DNase I-like"/>
    <property type="match status" value="1"/>
</dbReference>
<keyword evidence="3" id="KW-0808">Transferase</keyword>
<dbReference type="Proteomes" id="UP000036403">
    <property type="component" value="Unassembled WGS sequence"/>
</dbReference>
<evidence type="ECO:0000259" key="2">
    <source>
        <dbReference type="PROSITE" id="PS50878"/>
    </source>
</evidence>
<keyword evidence="4" id="KW-1185">Reference proteome</keyword>
<comment type="caution">
    <text evidence="3">The sequence shown here is derived from an EMBL/GenBank/DDBJ whole genome shotgun (WGS) entry which is preliminary data.</text>
</comment>
<feature type="domain" description="Reverse transcriptase" evidence="2">
    <location>
        <begin position="406"/>
        <end position="682"/>
    </location>
</feature>
<accession>A0A0J7KYD2</accession>
<evidence type="ECO:0000313" key="3">
    <source>
        <dbReference type="EMBL" id="KMQ95336.1"/>
    </source>
</evidence>
<dbReference type="InterPro" id="IPR043502">
    <property type="entry name" value="DNA/RNA_pol_sf"/>
</dbReference>
<evidence type="ECO:0000313" key="4">
    <source>
        <dbReference type="Proteomes" id="UP000036403"/>
    </source>
</evidence>
<sequence>MRVSDKTRGVPCSLVRRGKFSVVILHRGIYIVSSYISPNVTIEIFQEFLDELDDLLKYTGGKLLVCGDFNSKATLWGCPRSDRRGHKLVNWAATRDLRLLNTSRTPTFVGPRGFSIVDLSWVSPSLTSCIVEWCVVQDAETLSDHAYIRIVVSDTSLSRERARPTQKGWSFKRMDSDLFAEVLNWYGVLGPAEDDLASASSLASWITRGVCDACDASTPKLSSSRDRSSAYWWNDTIAACRKVSISARRQLIRSRRRGTAEEINNRKLAYKIAKKNLRSEINKAKRNAWEELIFSINDDPWGLPYKIVLNRLRPAGPGLTERVSDRVLTRLLGSLFPSGTLPSAAEVTWRTPAWDDAWNVSISEVEDVISKAAARSVAPGPDCLKSRAWKRVPRPMIRWLARCFTLCMKEGVFPEPWKRANLVLIPKGPTTSDDAPLKARPICLLDEAGKALERIIAIRMHDWMDENPTSGLSEWQFGFRRHRSTVDALFAVRNFIEAALSAGEVAIAVSLDITNAFNSISWRVINDAMDRRQFPEYLRRIIRDYLSNRSVSYRVRDGHTERRSMSAGVPQGSVLGPLLWNIAFDSVLRLEQEEGCRTICYADDTLIVSTASGPFDAALRASIMAARVVRRIKSLGLSLAAQKTEAVYFYGRRKAPRVMPMVCVDNTHVITTTSMKYLGVMIDSRWSFRDHFRYIESKTSKASRALFRLMPNLRGPHEGKRRLYANILTSVIAYAAPVWSDVLSSAPLKIRQPIIRLQRSVAIRVVSAYRTLSFDMATLLARMTLWVLEVSLRRRVYNRVSVLRTRGEWTKEAVAEIKEQERTVTNRQWSAILNRPEAPGVVTRDAVMPHFSAWLDRDFGSISFRLTQLITGHGCFGHYLYRMGKRDSPACLHCTCLDDTVAHTIFECPAWVDQRFELWNNLNINIEEEEEDINLGTIMGSVLESQDKWYAFSQFANSVISGKEVREREWEGESLSPAVSSPSPS</sequence>
<dbReference type="EMBL" id="LBMM01002052">
    <property type="protein sequence ID" value="KMQ95336.1"/>
    <property type="molecule type" value="Genomic_DNA"/>
</dbReference>
<dbReference type="Pfam" id="PF00078">
    <property type="entry name" value="RVT_1"/>
    <property type="match status" value="1"/>
</dbReference>